<organism evidence="3 4">
    <name type="scientific">Phyllotreta striolata</name>
    <name type="common">Striped flea beetle</name>
    <name type="synonym">Crioceris striolata</name>
    <dbReference type="NCBI Taxonomy" id="444603"/>
    <lineage>
        <taxon>Eukaryota</taxon>
        <taxon>Metazoa</taxon>
        <taxon>Ecdysozoa</taxon>
        <taxon>Arthropoda</taxon>
        <taxon>Hexapoda</taxon>
        <taxon>Insecta</taxon>
        <taxon>Pterygota</taxon>
        <taxon>Neoptera</taxon>
        <taxon>Endopterygota</taxon>
        <taxon>Coleoptera</taxon>
        <taxon>Polyphaga</taxon>
        <taxon>Cucujiformia</taxon>
        <taxon>Chrysomeloidea</taxon>
        <taxon>Chrysomelidae</taxon>
        <taxon>Galerucinae</taxon>
        <taxon>Alticini</taxon>
        <taxon>Phyllotreta</taxon>
    </lineage>
</organism>
<dbReference type="EMBL" id="OU900098">
    <property type="protein sequence ID" value="CAG9862434.1"/>
    <property type="molecule type" value="Genomic_DNA"/>
</dbReference>
<keyword evidence="2" id="KW-0732">Signal</keyword>
<protein>
    <submittedName>
        <fullName evidence="3">Uncharacterized protein</fullName>
    </submittedName>
</protein>
<evidence type="ECO:0000313" key="3">
    <source>
        <dbReference type="EMBL" id="CAG9862434.1"/>
    </source>
</evidence>
<dbReference type="AlphaFoldDB" id="A0A9N9TW50"/>
<accession>A0A9N9TW50</accession>
<feature type="region of interest" description="Disordered" evidence="1">
    <location>
        <begin position="32"/>
        <end position="53"/>
    </location>
</feature>
<proteinExistence type="predicted"/>
<feature type="compositionally biased region" description="Basic residues" evidence="1">
    <location>
        <begin position="34"/>
        <end position="44"/>
    </location>
</feature>
<dbReference type="Proteomes" id="UP001153712">
    <property type="component" value="Chromosome 5"/>
</dbReference>
<gene>
    <name evidence="3" type="ORF">PHYEVI_LOCUS8749</name>
</gene>
<keyword evidence="4" id="KW-1185">Reference proteome</keyword>
<reference evidence="3" key="1">
    <citation type="submission" date="2022-01" db="EMBL/GenBank/DDBJ databases">
        <authorList>
            <person name="King R."/>
        </authorList>
    </citation>
    <scope>NUCLEOTIDE SEQUENCE</scope>
</reference>
<sequence length="53" mass="5952">MRLLMLFCISAIFIAFATQAQAQFMANYKPATPSRHKSGHHRSFKGPFVLDPA</sequence>
<evidence type="ECO:0000256" key="2">
    <source>
        <dbReference type="SAM" id="SignalP"/>
    </source>
</evidence>
<evidence type="ECO:0000256" key="1">
    <source>
        <dbReference type="SAM" id="MobiDB-lite"/>
    </source>
</evidence>
<evidence type="ECO:0000313" key="4">
    <source>
        <dbReference type="Proteomes" id="UP001153712"/>
    </source>
</evidence>
<feature type="chain" id="PRO_5040413441" evidence="2">
    <location>
        <begin position="23"/>
        <end position="53"/>
    </location>
</feature>
<name>A0A9N9TW50_PHYSR</name>
<feature type="signal peptide" evidence="2">
    <location>
        <begin position="1"/>
        <end position="22"/>
    </location>
</feature>